<dbReference type="GO" id="GO:0061343">
    <property type="term" value="P:cell adhesion involved in heart morphogenesis"/>
    <property type="evidence" value="ECO:0007669"/>
    <property type="project" value="TreeGrafter"/>
</dbReference>
<dbReference type="GO" id="GO:0031012">
    <property type="term" value="C:extracellular matrix"/>
    <property type="evidence" value="ECO:0007669"/>
    <property type="project" value="TreeGrafter"/>
</dbReference>
<dbReference type="Gene3D" id="3.60.10.10">
    <property type="entry name" value="Endonuclease/exonuclease/phosphatase"/>
    <property type="match status" value="1"/>
</dbReference>
<evidence type="ECO:0000313" key="4">
    <source>
        <dbReference type="Proteomes" id="UP001458880"/>
    </source>
</evidence>
<feature type="coiled-coil region" evidence="1">
    <location>
        <begin position="204"/>
        <end position="259"/>
    </location>
</feature>
<gene>
    <name evidence="3" type="ORF">QE152_g30473</name>
</gene>
<keyword evidence="1" id="KW-0175">Coiled coil</keyword>
<dbReference type="InterPro" id="IPR036691">
    <property type="entry name" value="Endo/exonu/phosph_ase_sf"/>
</dbReference>
<dbReference type="EMBL" id="JASPKY010000411">
    <property type="protein sequence ID" value="KAK9701572.1"/>
    <property type="molecule type" value="Genomic_DNA"/>
</dbReference>
<dbReference type="GO" id="GO:0003824">
    <property type="term" value="F:catalytic activity"/>
    <property type="evidence" value="ECO:0007669"/>
    <property type="project" value="InterPro"/>
</dbReference>
<comment type="caution">
    <text evidence="3">The sequence shown here is derived from an EMBL/GenBank/DDBJ whole genome shotgun (WGS) entry which is preliminary data.</text>
</comment>
<dbReference type="AlphaFoldDB" id="A0AAW1JEE1"/>
<reference evidence="3 4" key="1">
    <citation type="journal article" date="2024" name="BMC Genomics">
        <title>De novo assembly and annotation of Popillia japonica's genome with initial clues to its potential as an invasive pest.</title>
        <authorList>
            <person name="Cucini C."/>
            <person name="Boschi S."/>
            <person name="Funari R."/>
            <person name="Cardaioli E."/>
            <person name="Iannotti N."/>
            <person name="Marturano G."/>
            <person name="Paoli F."/>
            <person name="Bruttini M."/>
            <person name="Carapelli A."/>
            <person name="Frati F."/>
            <person name="Nardi F."/>
        </authorList>
    </citation>
    <scope>NUCLEOTIDE SEQUENCE [LARGE SCALE GENOMIC DNA]</scope>
    <source>
        <strain evidence="3">DMR45628</strain>
    </source>
</reference>
<keyword evidence="4" id="KW-1185">Reference proteome</keyword>
<evidence type="ECO:0000259" key="2">
    <source>
        <dbReference type="Pfam" id="PF03372"/>
    </source>
</evidence>
<dbReference type="GO" id="GO:0007508">
    <property type="term" value="P:larval heart development"/>
    <property type="evidence" value="ECO:0007669"/>
    <property type="project" value="TreeGrafter"/>
</dbReference>
<evidence type="ECO:0000313" key="3">
    <source>
        <dbReference type="EMBL" id="KAK9701572.1"/>
    </source>
</evidence>
<dbReference type="Proteomes" id="UP001458880">
    <property type="component" value="Unassembled WGS sequence"/>
</dbReference>
<dbReference type="Pfam" id="PF03372">
    <property type="entry name" value="Exo_endo_phos"/>
    <property type="match status" value="1"/>
</dbReference>
<evidence type="ECO:0000256" key="1">
    <source>
        <dbReference type="SAM" id="Coils"/>
    </source>
</evidence>
<dbReference type="Gene3D" id="1.20.5.340">
    <property type="match status" value="1"/>
</dbReference>
<protein>
    <recommendedName>
        <fullName evidence="2">Endonuclease/exonuclease/phosphatase domain-containing protein</fullName>
    </recommendedName>
</protein>
<organism evidence="3 4">
    <name type="scientific">Popillia japonica</name>
    <name type="common">Japanese beetle</name>
    <dbReference type="NCBI Taxonomy" id="7064"/>
    <lineage>
        <taxon>Eukaryota</taxon>
        <taxon>Metazoa</taxon>
        <taxon>Ecdysozoa</taxon>
        <taxon>Arthropoda</taxon>
        <taxon>Hexapoda</taxon>
        <taxon>Insecta</taxon>
        <taxon>Pterygota</taxon>
        <taxon>Neoptera</taxon>
        <taxon>Endopterygota</taxon>
        <taxon>Coleoptera</taxon>
        <taxon>Polyphaga</taxon>
        <taxon>Scarabaeiformia</taxon>
        <taxon>Scarabaeidae</taxon>
        <taxon>Rutelinae</taxon>
        <taxon>Popillia</taxon>
    </lineage>
</organism>
<dbReference type="InterPro" id="IPR005135">
    <property type="entry name" value="Endo/exonuclease/phosphatase"/>
</dbReference>
<dbReference type="PANTHER" id="PTHR33395:SF22">
    <property type="entry name" value="REVERSE TRANSCRIPTASE DOMAIN-CONTAINING PROTEIN"/>
    <property type="match status" value="1"/>
</dbReference>
<accession>A0AAW1JEE1</accession>
<name>A0AAW1JEE1_POPJA</name>
<dbReference type="PANTHER" id="PTHR33395">
    <property type="entry name" value="TRANSCRIPTASE, PUTATIVE-RELATED-RELATED"/>
    <property type="match status" value="1"/>
</dbReference>
<sequence length="282" mass="32226">MSSTDCVRMGHINVRSLLPKVNEIKNLILHRNLDILCLSETWLSEMVTHNSICIEGYNIIRKDRGSRGGGVAIYIKKNFTFSIIPTGDSIEQLWVSLQCHGCRFVVGALYRPPNNNDYKTFLSELEDSYAICSGYSDRIIFCAFLESLDVFALINQPTRVAEGSITMIDQIFTNDLNLILNSGVLKSKKTSRSPTTSQVPDAKIDKVLEMIKNLTTEVKLLRKEQQGCNEELKKLREENEALRRKNESIKVENENIKKGLLNVHTRLEYIEKEKRKEGKEKK</sequence>
<feature type="domain" description="Endonuclease/exonuclease/phosphatase" evidence="2">
    <location>
        <begin position="13"/>
        <end position="117"/>
    </location>
</feature>
<dbReference type="SUPFAM" id="SSF56219">
    <property type="entry name" value="DNase I-like"/>
    <property type="match status" value="1"/>
</dbReference>
<proteinExistence type="predicted"/>